<dbReference type="RefSeq" id="WP_094532453.1">
    <property type="nucleotide sequence ID" value="NZ_NHPJ01000092.1"/>
</dbReference>
<evidence type="ECO:0000313" key="2">
    <source>
        <dbReference type="EMBL" id="OYR56327.1"/>
    </source>
</evidence>
<dbReference type="PRINTS" id="PR01466">
    <property type="entry name" value="ARGDEIMINASE"/>
</dbReference>
<dbReference type="GO" id="GO:0019546">
    <property type="term" value="P:L-arginine deiminase pathway"/>
    <property type="evidence" value="ECO:0007669"/>
    <property type="project" value="TreeGrafter"/>
</dbReference>
<keyword evidence="3" id="KW-1185">Reference proteome</keyword>
<gene>
    <name evidence="2" type="ORF">DJ70_09825</name>
</gene>
<dbReference type="SUPFAM" id="SSF55909">
    <property type="entry name" value="Pentein"/>
    <property type="match status" value="1"/>
</dbReference>
<dbReference type="Pfam" id="PF02274">
    <property type="entry name" value="ADI"/>
    <property type="match status" value="1"/>
</dbReference>
<reference evidence="2 3" key="1">
    <citation type="journal article" date="2014" name="Front. Microbiol.">
        <title>Population and genomic analysis of the genus Halorubrum.</title>
        <authorList>
            <person name="Fullmer M.S."/>
            <person name="Soucy S.M."/>
            <person name="Swithers K.S."/>
            <person name="Makkay A.M."/>
            <person name="Wheeler R."/>
            <person name="Ventosa A."/>
            <person name="Gogarten J.P."/>
            <person name="Papke R.T."/>
        </authorList>
    </citation>
    <scope>NUCLEOTIDE SEQUENCE [LARGE SCALE GENOMIC DNA]</scope>
    <source>
        <strain evidence="2 3">Cb34</strain>
    </source>
</reference>
<dbReference type="PANTHER" id="PTHR47271">
    <property type="entry name" value="ARGININE DEIMINASE"/>
    <property type="match status" value="1"/>
</dbReference>
<evidence type="ECO:0008006" key="4">
    <source>
        <dbReference type="Google" id="ProtNLM"/>
    </source>
</evidence>
<accession>A0A256IJK9</accession>
<evidence type="ECO:0000313" key="3">
    <source>
        <dbReference type="Proteomes" id="UP000216308"/>
    </source>
</evidence>
<dbReference type="Proteomes" id="UP000216308">
    <property type="component" value="Unassembled WGS sequence"/>
</dbReference>
<dbReference type="InterPro" id="IPR003876">
    <property type="entry name" value="Arg_deiminase"/>
</dbReference>
<organism evidence="2 3">
    <name type="scientific">Halorubrum halodurans</name>
    <dbReference type="NCBI Taxonomy" id="1383851"/>
    <lineage>
        <taxon>Archaea</taxon>
        <taxon>Methanobacteriati</taxon>
        <taxon>Methanobacteriota</taxon>
        <taxon>Stenosarchaea group</taxon>
        <taxon>Halobacteria</taxon>
        <taxon>Halobacteriales</taxon>
        <taxon>Haloferacaceae</taxon>
        <taxon>Halorubrum</taxon>
    </lineage>
</organism>
<name>A0A256IJK9_9EURY</name>
<dbReference type="Gene3D" id="3.75.10.10">
    <property type="entry name" value="L-arginine/glycine Amidinotransferase, Chain A"/>
    <property type="match status" value="1"/>
</dbReference>
<dbReference type="PANTHER" id="PTHR47271:SF2">
    <property type="entry name" value="ARGININE DEIMINASE"/>
    <property type="match status" value="1"/>
</dbReference>
<comment type="caution">
    <text evidence="2">The sequence shown here is derived from an EMBL/GenBank/DDBJ whole genome shotgun (WGS) entry which is preliminary data.</text>
</comment>
<proteinExistence type="predicted"/>
<keyword evidence="1" id="KW-0378">Hydrolase</keyword>
<dbReference type="AlphaFoldDB" id="A0A256IJK9"/>
<sequence length="397" mass="43863">MSEYSVRAEWERLSAVRVHTPGLELWSGSLAPEANLFEDHVPPEQARREHEQLVDTLESTHVDVHRLADDLAGDALDELTRETLEDGEVGRIDDVLASFSPREKLQIVLSRPRLAPETTADGGTDGASMTLDTPVSNVYFQRDTTIVGDRGPILCHMSKPVRRREEPIVKRAWESIGADLRYEMTGEPLEGGEFMPAGEFALLGVSAEVDGEERVIRTSYEAGERLMADGAVGYDEFGLVRAPLEADRRFRVDRGLGSRVMHLLGWFNIAAEGLAVLDADLAEAADVDVYRRDGDVYEHSHTTSTLEYVRDERGFDVIDVADGERWPTNFLAIDDGTVIPLYEPDEDGAYRPEDNPTIEALRERGVEILPDGVGIPRAALTNGAGGLHCMTTPIARE</sequence>
<dbReference type="GO" id="GO:0016990">
    <property type="term" value="F:arginine deiminase activity"/>
    <property type="evidence" value="ECO:0007669"/>
    <property type="project" value="InterPro"/>
</dbReference>
<dbReference type="EMBL" id="NHPJ01000092">
    <property type="protein sequence ID" value="OYR56327.1"/>
    <property type="molecule type" value="Genomic_DNA"/>
</dbReference>
<protein>
    <recommendedName>
        <fullName evidence="4">Arginine deiminase</fullName>
    </recommendedName>
</protein>
<dbReference type="OrthoDB" id="371705at2157"/>
<evidence type="ECO:0000256" key="1">
    <source>
        <dbReference type="ARBA" id="ARBA00022801"/>
    </source>
</evidence>